<evidence type="ECO:0000313" key="9">
    <source>
        <dbReference type="Proteomes" id="UP000623129"/>
    </source>
</evidence>
<proteinExistence type="inferred from homology"/>
<dbReference type="Proteomes" id="UP000623129">
    <property type="component" value="Unassembled WGS sequence"/>
</dbReference>
<dbReference type="GO" id="GO:0048766">
    <property type="term" value="P:root hair initiation"/>
    <property type="evidence" value="ECO:0007669"/>
    <property type="project" value="UniProtKB-ARBA"/>
</dbReference>
<dbReference type="Gene3D" id="4.10.280.10">
    <property type="entry name" value="Helix-loop-helix DNA-binding domain"/>
    <property type="match status" value="1"/>
</dbReference>
<accession>A0A833QSR3</accession>
<dbReference type="AlphaFoldDB" id="A0A833QSR3"/>
<evidence type="ECO:0000256" key="1">
    <source>
        <dbReference type="ARBA" id="ARBA00004123"/>
    </source>
</evidence>
<dbReference type="OrthoDB" id="687495at2759"/>
<gene>
    <name evidence="8" type="ORF">FCM35_KLT02312</name>
</gene>
<keyword evidence="6" id="KW-0539">Nucleus</keyword>
<name>A0A833QSR3_9POAL</name>
<evidence type="ECO:0000256" key="5">
    <source>
        <dbReference type="ARBA" id="ARBA00023163"/>
    </source>
</evidence>
<dbReference type="InterPro" id="IPR036638">
    <property type="entry name" value="HLH_DNA-bd_sf"/>
</dbReference>
<dbReference type="SUPFAM" id="SSF47459">
    <property type="entry name" value="HLH, helix-loop-helix DNA-binding domain"/>
    <property type="match status" value="1"/>
</dbReference>
<keyword evidence="5" id="KW-0804">Transcription</keyword>
<sequence length="256" mass="29020">MALSLPSFDVINPQFHQGFLLEENPQVFDSYYDTIPPAFFSFESNDGDNLRPSMLGFDQTDQILVPCYNSSHKKETECDTLFSTFHQNYLSNSTVGGVGDNIYSKDEQVLFSYPINNQAGYIQENSKQDRIPRKRHIEGGEVQISKKQCGIHRKTEATVTSPSKDTQSLAAKNRRERISERLRVLQELIPNGTKVDLVTMLEKAISYVKFLQLQVEVFETDEFWPAQGRNAPDISQVEEAIDAILSSCRKNGNSKP</sequence>
<dbReference type="SMART" id="SM00353">
    <property type="entry name" value="HLH"/>
    <property type="match status" value="1"/>
</dbReference>
<dbReference type="CDD" id="cd11454">
    <property type="entry name" value="bHLH_AtIND_like"/>
    <property type="match status" value="1"/>
</dbReference>
<comment type="similarity">
    <text evidence="2">Belongs to the bHLH protein family.</text>
</comment>
<dbReference type="GO" id="GO:0005634">
    <property type="term" value="C:nucleus"/>
    <property type="evidence" value="ECO:0007669"/>
    <property type="project" value="UniProtKB-SubCell"/>
</dbReference>
<protein>
    <submittedName>
        <fullName evidence="8">Putative transcription factor bHLH086</fullName>
    </submittedName>
</protein>
<dbReference type="GO" id="GO:0046983">
    <property type="term" value="F:protein dimerization activity"/>
    <property type="evidence" value="ECO:0007669"/>
    <property type="project" value="InterPro"/>
</dbReference>
<dbReference type="FunFam" id="4.10.280.10:FF:000046">
    <property type="entry name" value="Transcription factor bHLH83"/>
    <property type="match status" value="1"/>
</dbReference>
<feature type="domain" description="BHLH" evidence="7">
    <location>
        <begin position="162"/>
        <end position="211"/>
    </location>
</feature>
<dbReference type="Pfam" id="PF00010">
    <property type="entry name" value="HLH"/>
    <property type="match status" value="1"/>
</dbReference>
<keyword evidence="3" id="KW-0805">Transcription regulation</keyword>
<organism evidence="8 9">
    <name type="scientific">Carex littledalei</name>
    <dbReference type="NCBI Taxonomy" id="544730"/>
    <lineage>
        <taxon>Eukaryota</taxon>
        <taxon>Viridiplantae</taxon>
        <taxon>Streptophyta</taxon>
        <taxon>Embryophyta</taxon>
        <taxon>Tracheophyta</taxon>
        <taxon>Spermatophyta</taxon>
        <taxon>Magnoliopsida</taxon>
        <taxon>Liliopsida</taxon>
        <taxon>Poales</taxon>
        <taxon>Cyperaceae</taxon>
        <taxon>Cyperoideae</taxon>
        <taxon>Cariceae</taxon>
        <taxon>Carex</taxon>
        <taxon>Carex subgen. Euthyceras</taxon>
    </lineage>
</organism>
<dbReference type="PROSITE" id="PS50888">
    <property type="entry name" value="BHLH"/>
    <property type="match status" value="1"/>
</dbReference>
<comment type="caution">
    <text evidence="8">The sequence shown here is derived from an EMBL/GenBank/DDBJ whole genome shotgun (WGS) entry which is preliminary data.</text>
</comment>
<dbReference type="InterPro" id="IPR045843">
    <property type="entry name" value="IND-like"/>
</dbReference>
<evidence type="ECO:0000256" key="6">
    <source>
        <dbReference type="ARBA" id="ARBA00023242"/>
    </source>
</evidence>
<evidence type="ECO:0000313" key="8">
    <source>
        <dbReference type="EMBL" id="KAF3332735.1"/>
    </source>
</evidence>
<comment type="subcellular location">
    <subcellularLocation>
        <location evidence="1">Nucleus</location>
    </subcellularLocation>
</comment>
<evidence type="ECO:0000259" key="7">
    <source>
        <dbReference type="PROSITE" id="PS50888"/>
    </source>
</evidence>
<dbReference type="GO" id="GO:0003700">
    <property type="term" value="F:DNA-binding transcription factor activity"/>
    <property type="evidence" value="ECO:0007669"/>
    <property type="project" value="InterPro"/>
</dbReference>
<dbReference type="GO" id="GO:0003677">
    <property type="term" value="F:DNA binding"/>
    <property type="evidence" value="ECO:0007669"/>
    <property type="project" value="UniProtKB-KW"/>
</dbReference>
<reference evidence="8" key="1">
    <citation type="submission" date="2020-01" db="EMBL/GenBank/DDBJ databases">
        <title>Genome sequence of Kobresia littledalei, the first chromosome-level genome in the family Cyperaceae.</title>
        <authorList>
            <person name="Qu G."/>
        </authorList>
    </citation>
    <scope>NUCLEOTIDE SEQUENCE</scope>
    <source>
        <strain evidence="8">C.B.Clarke</strain>
        <tissue evidence="8">Leaf</tissue>
    </source>
</reference>
<dbReference type="PANTHER" id="PTHR45914">
    <property type="entry name" value="TRANSCRIPTION FACTOR HEC3-RELATED"/>
    <property type="match status" value="1"/>
</dbReference>
<evidence type="ECO:0000256" key="4">
    <source>
        <dbReference type="ARBA" id="ARBA00023125"/>
    </source>
</evidence>
<dbReference type="InterPro" id="IPR011598">
    <property type="entry name" value="bHLH_dom"/>
</dbReference>
<dbReference type="PANTHER" id="PTHR45914:SF59">
    <property type="entry name" value="TRANSCRIPTION FACTOR BHLH83-LIKE"/>
    <property type="match status" value="1"/>
</dbReference>
<dbReference type="EMBL" id="SWLB01000011">
    <property type="protein sequence ID" value="KAF3332735.1"/>
    <property type="molecule type" value="Genomic_DNA"/>
</dbReference>
<keyword evidence="9" id="KW-1185">Reference proteome</keyword>
<evidence type="ECO:0000256" key="2">
    <source>
        <dbReference type="ARBA" id="ARBA00005510"/>
    </source>
</evidence>
<keyword evidence="4" id="KW-0238">DNA-binding</keyword>
<evidence type="ECO:0000256" key="3">
    <source>
        <dbReference type="ARBA" id="ARBA00023015"/>
    </source>
</evidence>